<evidence type="ECO:0000313" key="2">
    <source>
        <dbReference type="Proteomes" id="UP000092743"/>
    </source>
</evidence>
<dbReference type="Proteomes" id="UP000092743">
    <property type="component" value="Plasmid p101287"/>
</dbReference>
<name>A0A9W3X4M2_BACTU</name>
<sequence length="45" mass="5324">MVDRKIILDAYKKGPEAVISLFEETFSKLEKRIQELEHASKKLYK</sequence>
<dbReference type="RefSeq" id="WP_232482617.1">
    <property type="nucleotide sequence ID" value="NZ_CP015356.1"/>
</dbReference>
<keyword evidence="1" id="KW-0614">Plasmid</keyword>
<dbReference type="EMBL" id="CP015356">
    <property type="protein sequence ID" value="ANS52394.1"/>
    <property type="molecule type" value="Genomic_DNA"/>
</dbReference>
<accession>A0A9W3X4M2</accession>
<gene>
    <name evidence="1" type="ORF">BT246_71040</name>
</gene>
<proteinExistence type="predicted"/>
<dbReference type="AlphaFoldDB" id="A0A9W3X4M2"/>
<protein>
    <submittedName>
        <fullName evidence="1">Uncharacterized protein</fullName>
    </submittedName>
</protein>
<evidence type="ECO:0000313" key="1">
    <source>
        <dbReference type="EMBL" id="ANS52394.1"/>
    </source>
</evidence>
<organism evidence="1 2">
    <name type="scientific">Bacillus thuringiensis</name>
    <dbReference type="NCBI Taxonomy" id="1428"/>
    <lineage>
        <taxon>Bacteria</taxon>
        <taxon>Bacillati</taxon>
        <taxon>Bacillota</taxon>
        <taxon>Bacilli</taxon>
        <taxon>Bacillales</taxon>
        <taxon>Bacillaceae</taxon>
        <taxon>Bacillus</taxon>
        <taxon>Bacillus cereus group</taxon>
    </lineage>
</organism>
<reference evidence="1 2" key="1">
    <citation type="submission" date="2016-04" db="EMBL/GenBank/DDBJ databases">
        <title>High quality genome of the nematocidal Bacillus thuringiensis MYBT18246.</title>
        <authorList>
            <person name="Hollensteiner J."/>
            <person name="Poehlein A."/>
            <person name="Sproeer C."/>
            <person name="Bunk B."/>
            <person name="Rosenstiel P."/>
            <person name="Schulenburg H."/>
            <person name="Liesegang H."/>
        </authorList>
    </citation>
    <scope>NUCLEOTIDE SEQUENCE [LARGE SCALE GENOMIC DNA]</scope>
    <source>
        <strain evidence="1 2">MYBT18246</strain>
        <plasmid evidence="1 2">p101287</plasmid>
    </source>
</reference>
<geneLocation type="plasmid" evidence="1 2">
    <name>p101287</name>
</geneLocation>